<dbReference type="PANTHER" id="PTHR31721:SF4">
    <property type="entry name" value="OS06G0710300 PROTEIN"/>
    <property type="match status" value="1"/>
</dbReference>
<proteinExistence type="predicted"/>
<evidence type="ECO:0000256" key="1">
    <source>
        <dbReference type="SAM" id="Phobius"/>
    </source>
</evidence>
<dbReference type="PANTHER" id="PTHR31721">
    <property type="entry name" value="OS06G0710300 PROTEIN"/>
    <property type="match status" value="1"/>
</dbReference>
<sequence>MWRQSVDMRSACRRWRADTHAAESNGYANPWPAWTSVRPPASYCPQNLTYLVEAFIEKVIFNCRFFTLLAVIGSLSGSMLCFFQGWRFVTESFLEYIHAILHGIDSGHVVILLVEAMDVFLVATVLLIFGMGIYELLVNTIGLQKGDDNLPSHYTGSNFFGLFRLEKRPLWLEIRSLHELKTKVGHVIVMILLVGMFEKSKMVPIDTGFDLLCFSASIFTSAGCLFLLSKLHVK</sequence>
<organism evidence="2 3">
    <name type="scientific">Adiantum capillus-veneris</name>
    <name type="common">Maidenhair fern</name>
    <dbReference type="NCBI Taxonomy" id="13818"/>
    <lineage>
        <taxon>Eukaryota</taxon>
        <taxon>Viridiplantae</taxon>
        <taxon>Streptophyta</taxon>
        <taxon>Embryophyta</taxon>
        <taxon>Tracheophyta</taxon>
        <taxon>Polypodiopsida</taxon>
        <taxon>Polypodiidae</taxon>
        <taxon>Polypodiales</taxon>
        <taxon>Pteridineae</taxon>
        <taxon>Pteridaceae</taxon>
        <taxon>Vittarioideae</taxon>
        <taxon>Adiantum</taxon>
    </lineage>
</organism>
<dbReference type="Pfam" id="PF03350">
    <property type="entry name" value="UPF0114"/>
    <property type="match status" value="1"/>
</dbReference>
<keyword evidence="1" id="KW-1133">Transmembrane helix</keyword>
<keyword evidence="3" id="KW-1185">Reference proteome</keyword>
<dbReference type="EMBL" id="JABFUD020000010">
    <property type="protein sequence ID" value="KAI5074646.1"/>
    <property type="molecule type" value="Genomic_DNA"/>
</dbReference>
<evidence type="ECO:0000313" key="3">
    <source>
        <dbReference type="Proteomes" id="UP000886520"/>
    </source>
</evidence>
<feature type="transmembrane region" description="Helical" evidence="1">
    <location>
        <begin position="109"/>
        <end position="134"/>
    </location>
</feature>
<comment type="caution">
    <text evidence="2">The sequence shown here is derived from an EMBL/GenBank/DDBJ whole genome shotgun (WGS) entry which is preliminary data.</text>
</comment>
<name>A0A9D4UVB9_ADICA</name>
<keyword evidence="1" id="KW-0812">Transmembrane</keyword>
<accession>A0A9D4UVB9</accession>
<dbReference type="Proteomes" id="UP000886520">
    <property type="component" value="Chromosome 10"/>
</dbReference>
<dbReference type="InterPro" id="IPR005134">
    <property type="entry name" value="UPF0114"/>
</dbReference>
<dbReference type="AlphaFoldDB" id="A0A9D4UVB9"/>
<feature type="transmembrane region" description="Helical" evidence="1">
    <location>
        <begin position="209"/>
        <end position="228"/>
    </location>
</feature>
<evidence type="ECO:0000313" key="2">
    <source>
        <dbReference type="EMBL" id="KAI5074646.1"/>
    </source>
</evidence>
<gene>
    <name evidence="2" type="ORF">GOP47_0010607</name>
</gene>
<dbReference type="OrthoDB" id="1912077at2759"/>
<keyword evidence="1" id="KW-0472">Membrane</keyword>
<protein>
    <submittedName>
        <fullName evidence="2">Uncharacterized protein</fullName>
    </submittedName>
</protein>
<reference evidence="2" key="1">
    <citation type="submission" date="2021-01" db="EMBL/GenBank/DDBJ databases">
        <title>Adiantum capillus-veneris genome.</title>
        <authorList>
            <person name="Fang Y."/>
            <person name="Liao Q."/>
        </authorList>
    </citation>
    <scope>NUCLEOTIDE SEQUENCE</scope>
    <source>
        <strain evidence="2">H3</strain>
        <tissue evidence="2">Leaf</tissue>
    </source>
</reference>
<feature type="transmembrane region" description="Helical" evidence="1">
    <location>
        <begin position="65"/>
        <end position="89"/>
    </location>
</feature>